<evidence type="ECO:0000313" key="6">
    <source>
        <dbReference type="Proteomes" id="UP000682733"/>
    </source>
</evidence>
<dbReference type="PROSITE" id="PS50086">
    <property type="entry name" value="TBC_RABGAP"/>
    <property type="match status" value="1"/>
</dbReference>
<dbReference type="Pfam" id="PF00566">
    <property type="entry name" value="RabGAP-TBC"/>
    <property type="match status" value="1"/>
</dbReference>
<evidence type="ECO:0000259" key="3">
    <source>
        <dbReference type="PROSITE" id="PS50086"/>
    </source>
</evidence>
<proteinExistence type="predicted"/>
<dbReference type="PANTHER" id="PTHR22957:SF547">
    <property type="entry name" value="TBC1 DOMAIN FAMILY MEMBER 16"/>
    <property type="match status" value="1"/>
</dbReference>
<evidence type="ECO:0000256" key="1">
    <source>
        <dbReference type="ARBA" id="ARBA00022468"/>
    </source>
</evidence>
<keyword evidence="2" id="KW-0812">Transmembrane</keyword>
<evidence type="ECO:0000256" key="2">
    <source>
        <dbReference type="SAM" id="Phobius"/>
    </source>
</evidence>
<feature type="domain" description="Rab-GAP TBC" evidence="3">
    <location>
        <begin position="175"/>
        <end position="257"/>
    </location>
</feature>
<reference evidence="5" key="1">
    <citation type="submission" date="2021-02" db="EMBL/GenBank/DDBJ databases">
        <authorList>
            <person name="Nowell W R."/>
        </authorList>
    </citation>
    <scope>NUCLEOTIDE SEQUENCE</scope>
</reference>
<keyword evidence="2" id="KW-0472">Membrane</keyword>
<dbReference type="EMBL" id="CAJOBA010008716">
    <property type="protein sequence ID" value="CAF3835023.1"/>
    <property type="molecule type" value="Genomic_DNA"/>
</dbReference>
<dbReference type="AlphaFoldDB" id="A0A8S2K2H6"/>
<organism evidence="5 6">
    <name type="scientific">Didymodactylos carnosus</name>
    <dbReference type="NCBI Taxonomy" id="1234261"/>
    <lineage>
        <taxon>Eukaryota</taxon>
        <taxon>Metazoa</taxon>
        <taxon>Spiralia</taxon>
        <taxon>Gnathifera</taxon>
        <taxon>Rotifera</taxon>
        <taxon>Eurotatoria</taxon>
        <taxon>Bdelloidea</taxon>
        <taxon>Philodinida</taxon>
        <taxon>Philodinidae</taxon>
        <taxon>Didymodactylos</taxon>
    </lineage>
</organism>
<dbReference type="Gene3D" id="1.10.8.270">
    <property type="entry name" value="putative rabgap domain of human tbc1 domain family member 14 like domains"/>
    <property type="match status" value="1"/>
</dbReference>
<accession>A0A8S2K2H6</accession>
<dbReference type="GO" id="GO:0005096">
    <property type="term" value="F:GTPase activator activity"/>
    <property type="evidence" value="ECO:0007669"/>
    <property type="project" value="UniProtKB-KW"/>
</dbReference>
<sequence>MIARHAFSINEYIIVAVQSVISSSPKTNGEQENEPGTRFTCHVLEHLFSANHNPWQMMIASRERRLLASNYRLIAFGAFLCVLKSLLILNQASFKDSKKYLDLCKDKALKHKEQNKFDKKDINSQFQSYFHPCRDPYPEELSDMALRAKAGFSNCHQFNVVHPTIDLTDLHPEEGCYHLITTDVWKTYFKKDVVRTDRSNPYYKGDKNPNLQVMKDILMNYAFYCPTIGYSQGMSDLLATVLAVIQNESDTSGVLLD</sequence>
<dbReference type="EMBL" id="CAJNOK010008701">
    <property type="protein sequence ID" value="CAF1070647.1"/>
    <property type="molecule type" value="Genomic_DNA"/>
</dbReference>
<dbReference type="GO" id="GO:0005769">
    <property type="term" value="C:early endosome"/>
    <property type="evidence" value="ECO:0007669"/>
    <property type="project" value="TreeGrafter"/>
</dbReference>
<evidence type="ECO:0000313" key="4">
    <source>
        <dbReference type="EMBL" id="CAF1070647.1"/>
    </source>
</evidence>
<feature type="transmembrane region" description="Helical" evidence="2">
    <location>
        <begin position="71"/>
        <end position="89"/>
    </location>
</feature>
<dbReference type="InterPro" id="IPR000195">
    <property type="entry name" value="Rab-GAP-TBC_dom"/>
</dbReference>
<name>A0A8S2K2H6_9BILA</name>
<keyword evidence="2" id="KW-1133">Transmembrane helix</keyword>
<evidence type="ECO:0000313" key="5">
    <source>
        <dbReference type="EMBL" id="CAF3835023.1"/>
    </source>
</evidence>
<dbReference type="Proteomes" id="UP000682733">
    <property type="component" value="Unassembled WGS sequence"/>
</dbReference>
<keyword evidence="1" id="KW-0343">GTPase activation</keyword>
<dbReference type="InterPro" id="IPR035969">
    <property type="entry name" value="Rab-GAP_TBC_sf"/>
</dbReference>
<dbReference type="PANTHER" id="PTHR22957">
    <property type="entry name" value="TBC1 DOMAIN FAMILY MEMBER GTPASE-ACTIVATING PROTEIN"/>
    <property type="match status" value="1"/>
</dbReference>
<comment type="caution">
    <text evidence="5">The sequence shown here is derived from an EMBL/GenBank/DDBJ whole genome shotgun (WGS) entry which is preliminary data.</text>
</comment>
<dbReference type="Proteomes" id="UP000677228">
    <property type="component" value="Unassembled WGS sequence"/>
</dbReference>
<dbReference type="SUPFAM" id="SSF47923">
    <property type="entry name" value="Ypt/Rab-GAP domain of gyp1p"/>
    <property type="match status" value="1"/>
</dbReference>
<gene>
    <name evidence="4" type="ORF">OVA965_LOCUS17876</name>
    <name evidence="5" type="ORF">TMI583_LOCUS17887</name>
</gene>
<protein>
    <recommendedName>
        <fullName evidence="3">Rab-GAP TBC domain-containing protein</fullName>
    </recommendedName>
</protein>